<accession>A0A834KE56</accession>
<dbReference type="Proteomes" id="UP000600918">
    <property type="component" value="Unassembled WGS sequence"/>
</dbReference>
<feature type="region of interest" description="Disordered" evidence="1">
    <location>
        <begin position="1"/>
        <end position="34"/>
    </location>
</feature>
<sequence>MASLGAHSVARFASKDAPEHDPFGPKQSLFTSPSLGLRPSVVLASMTNEESLTVGSSDTLKNLNDPSALLARAFSAFLSDMPNFAFA</sequence>
<protein>
    <submittedName>
        <fullName evidence="2">Uncharacterized protein</fullName>
    </submittedName>
</protein>
<keyword evidence="3" id="KW-1185">Reference proteome</keyword>
<evidence type="ECO:0000256" key="1">
    <source>
        <dbReference type="SAM" id="MobiDB-lite"/>
    </source>
</evidence>
<reference evidence="2" key="1">
    <citation type="journal article" date="2020" name="G3 (Bethesda)">
        <title>High-Quality Assemblies for Three Invasive Social Wasps from the &lt;i&gt;Vespula&lt;/i&gt; Genus.</title>
        <authorList>
            <person name="Harrop T.W.R."/>
            <person name="Guhlin J."/>
            <person name="McLaughlin G.M."/>
            <person name="Permina E."/>
            <person name="Stockwell P."/>
            <person name="Gilligan J."/>
            <person name="Le Lec M.F."/>
            <person name="Gruber M.A.M."/>
            <person name="Quinn O."/>
            <person name="Lovegrove M."/>
            <person name="Duncan E.J."/>
            <person name="Remnant E.J."/>
            <person name="Van Eeckhoven J."/>
            <person name="Graham B."/>
            <person name="Knapp R.A."/>
            <person name="Langford K.W."/>
            <person name="Kronenberg Z."/>
            <person name="Press M.O."/>
            <person name="Eacker S.M."/>
            <person name="Wilson-Rankin E.E."/>
            <person name="Purcell J."/>
            <person name="Lester P.J."/>
            <person name="Dearden P.K."/>
        </authorList>
    </citation>
    <scope>NUCLEOTIDE SEQUENCE</scope>
    <source>
        <strain evidence="2">Volc-1</strain>
    </source>
</reference>
<gene>
    <name evidence="2" type="ORF">H0235_014790</name>
</gene>
<dbReference type="AlphaFoldDB" id="A0A834KE56"/>
<proteinExistence type="predicted"/>
<organism evidence="2 3">
    <name type="scientific">Vespula pensylvanica</name>
    <name type="common">Western yellow jacket</name>
    <name type="synonym">Wasp</name>
    <dbReference type="NCBI Taxonomy" id="30213"/>
    <lineage>
        <taxon>Eukaryota</taxon>
        <taxon>Metazoa</taxon>
        <taxon>Ecdysozoa</taxon>
        <taxon>Arthropoda</taxon>
        <taxon>Hexapoda</taxon>
        <taxon>Insecta</taxon>
        <taxon>Pterygota</taxon>
        <taxon>Neoptera</taxon>
        <taxon>Endopterygota</taxon>
        <taxon>Hymenoptera</taxon>
        <taxon>Apocrita</taxon>
        <taxon>Aculeata</taxon>
        <taxon>Vespoidea</taxon>
        <taxon>Vespidae</taxon>
        <taxon>Vespinae</taxon>
        <taxon>Vespula</taxon>
    </lineage>
</organism>
<evidence type="ECO:0000313" key="3">
    <source>
        <dbReference type="Proteomes" id="UP000600918"/>
    </source>
</evidence>
<evidence type="ECO:0000313" key="2">
    <source>
        <dbReference type="EMBL" id="KAF7404096.1"/>
    </source>
</evidence>
<name>A0A834KE56_VESPE</name>
<comment type="caution">
    <text evidence="2">The sequence shown here is derived from an EMBL/GenBank/DDBJ whole genome shotgun (WGS) entry which is preliminary data.</text>
</comment>
<dbReference type="EMBL" id="JACSDY010000016">
    <property type="protein sequence ID" value="KAF7404096.1"/>
    <property type="molecule type" value="Genomic_DNA"/>
</dbReference>
<feature type="compositionally biased region" description="Basic and acidic residues" evidence="1">
    <location>
        <begin position="13"/>
        <end position="23"/>
    </location>
</feature>